<name>A0A1C3E975_9PLAN</name>
<reference evidence="1 2" key="1">
    <citation type="submission" date="2016-05" db="EMBL/GenBank/DDBJ databases">
        <title>Genomic and physiological characterization of Planctopirus sp. isolated from fresh water lake.</title>
        <authorList>
            <person name="Subhash Y."/>
            <person name="Ramana C."/>
        </authorList>
    </citation>
    <scope>NUCLEOTIDE SEQUENCE [LARGE SCALE GENOMIC DNA]</scope>
    <source>
        <strain evidence="1 2">JC280</strain>
    </source>
</reference>
<dbReference type="Proteomes" id="UP000094828">
    <property type="component" value="Unassembled WGS sequence"/>
</dbReference>
<dbReference type="PROSITE" id="PS51257">
    <property type="entry name" value="PROKAR_LIPOPROTEIN"/>
    <property type="match status" value="1"/>
</dbReference>
<keyword evidence="2" id="KW-1185">Reference proteome</keyword>
<evidence type="ECO:0000313" key="2">
    <source>
        <dbReference type="Proteomes" id="UP000094828"/>
    </source>
</evidence>
<dbReference type="RefSeq" id="WP_068849186.1">
    <property type="nucleotide sequence ID" value="NZ_LYDR01000123.1"/>
</dbReference>
<gene>
    <name evidence="1" type="ORF">A6X21_07240</name>
</gene>
<proteinExistence type="predicted"/>
<accession>A0A1C3E975</accession>
<sequence>MFRCTCPKLFIPLTWAAMKFLVLFLSIGTITALGCESAPPGPVVIIRPDEPLAPEDWSTFERIVKSLPGEKLPAFGPLFAPPPQWKDQRTISISDLLKEETGLLAKKWNPTELGAQWNRSTALQRALRIEQVTPEQFAAWTQALALAAMRNVASPRNLSDHLRKEALLSLRKLETDERMFSTLTPEERYRILRDARALARVHRHEWLMKAPEENQQLAKQHEAWLKKVLPGHVWADPILEVTDHELSLGVPFGEHKTDGDALLRYNSLEGDIFYARPNDPSAQ</sequence>
<dbReference type="EMBL" id="LYDR01000123">
    <property type="protein sequence ID" value="ODA29771.1"/>
    <property type="molecule type" value="Genomic_DNA"/>
</dbReference>
<comment type="caution">
    <text evidence="1">The sequence shown here is derived from an EMBL/GenBank/DDBJ whole genome shotgun (WGS) entry which is preliminary data.</text>
</comment>
<evidence type="ECO:0000313" key="1">
    <source>
        <dbReference type="EMBL" id="ODA29771.1"/>
    </source>
</evidence>
<organism evidence="1 2">
    <name type="scientific">Planctopirus hydrillae</name>
    <dbReference type="NCBI Taxonomy" id="1841610"/>
    <lineage>
        <taxon>Bacteria</taxon>
        <taxon>Pseudomonadati</taxon>
        <taxon>Planctomycetota</taxon>
        <taxon>Planctomycetia</taxon>
        <taxon>Planctomycetales</taxon>
        <taxon>Planctomycetaceae</taxon>
        <taxon>Planctopirus</taxon>
    </lineage>
</organism>
<protein>
    <submittedName>
        <fullName evidence="1">Uncharacterized protein</fullName>
    </submittedName>
</protein>
<dbReference type="AlphaFoldDB" id="A0A1C3E975"/>
<dbReference type="OrthoDB" id="210895at2"/>